<comment type="caution">
    <text evidence="1">The sequence shown here is derived from an EMBL/GenBank/DDBJ whole genome shotgun (WGS) entry which is preliminary data.</text>
</comment>
<name>A0A644XTS2_9ZZZZ</name>
<proteinExistence type="predicted"/>
<sequence length="72" mass="7635">MPGNRLALPIRVGGEKDLSACLRRAAQLGNHILLALNRLVIGDKTALYINAQLALRQIADMAHGGLHQIAGA</sequence>
<evidence type="ECO:0000313" key="1">
    <source>
        <dbReference type="EMBL" id="MPM19168.1"/>
    </source>
</evidence>
<dbReference type="AlphaFoldDB" id="A0A644XTS2"/>
<organism evidence="1">
    <name type="scientific">bioreactor metagenome</name>
    <dbReference type="NCBI Taxonomy" id="1076179"/>
    <lineage>
        <taxon>unclassified sequences</taxon>
        <taxon>metagenomes</taxon>
        <taxon>ecological metagenomes</taxon>
    </lineage>
</organism>
<gene>
    <name evidence="1" type="ORF">SDC9_65586</name>
</gene>
<accession>A0A644XTS2</accession>
<protein>
    <submittedName>
        <fullName evidence="1">Uncharacterized protein</fullName>
    </submittedName>
</protein>
<reference evidence="1" key="1">
    <citation type="submission" date="2019-08" db="EMBL/GenBank/DDBJ databases">
        <authorList>
            <person name="Kucharzyk K."/>
            <person name="Murdoch R.W."/>
            <person name="Higgins S."/>
            <person name="Loffler F."/>
        </authorList>
    </citation>
    <scope>NUCLEOTIDE SEQUENCE</scope>
</reference>
<dbReference type="EMBL" id="VSSQ01003124">
    <property type="protein sequence ID" value="MPM19168.1"/>
    <property type="molecule type" value="Genomic_DNA"/>
</dbReference>